<gene>
    <name evidence="9" type="ORF">ASTO00021_LOCUS10470</name>
</gene>
<comment type="similarity">
    <text evidence="2">Belongs to the TMEM208 family.</text>
</comment>
<evidence type="ECO:0000256" key="1">
    <source>
        <dbReference type="ARBA" id="ARBA00004477"/>
    </source>
</evidence>
<dbReference type="GO" id="GO:0006624">
    <property type="term" value="P:vacuolar protein processing"/>
    <property type="evidence" value="ECO:0007669"/>
    <property type="project" value="TreeGrafter"/>
</dbReference>
<evidence type="ECO:0000256" key="4">
    <source>
        <dbReference type="ARBA" id="ARBA00022824"/>
    </source>
</evidence>
<keyword evidence="6 8" id="KW-0472">Membrane</keyword>
<dbReference type="GO" id="GO:0005789">
    <property type="term" value="C:endoplasmic reticulum membrane"/>
    <property type="evidence" value="ECO:0007669"/>
    <property type="project" value="UniProtKB-SubCell"/>
</dbReference>
<sequence length="167" mass="19251">MDGNIDPMNMPGAGGGRGAKKKEKNSTAKRNQLLIAFLVVNSICLAVPFLWNYEDDFAWKTYAAQTFVSYKTGSVIVNSIKDGFEYEYYFDIFVLNLVVQLLSLYSEYAYLLYLIVPGVILYKGIRMLLSWVFTPTADEQMEDNPDPKLLKKQQKAERKRQRQRVVR</sequence>
<feature type="compositionally biased region" description="Basic residues" evidence="7">
    <location>
        <begin position="150"/>
        <end position="167"/>
    </location>
</feature>
<dbReference type="PANTHER" id="PTHR13505:SF7">
    <property type="entry name" value="TRANSMEMBRANE PROTEIN 208"/>
    <property type="match status" value="1"/>
</dbReference>
<dbReference type="Pfam" id="PF05620">
    <property type="entry name" value="TMEM208_SND2"/>
    <property type="match status" value="1"/>
</dbReference>
<keyword evidence="5 8" id="KW-1133">Transmembrane helix</keyword>
<proteinExistence type="inferred from homology"/>
<feature type="transmembrane region" description="Helical" evidence="8">
    <location>
        <begin position="33"/>
        <end position="51"/>
    </location>
</feature>
<accession>A0A7S3PIF2</accession>
<dbReference type="PANTHER" id="PTHR13505">
    <property type="entry name" value="TRANSMEMBRANE PROTEIN 208"/>
    <property type="match status" value="1"/>
</dbReference>
<evidence type="ECO:0000313" key="9">
    <source>
        <dbReference type="EMBL" id="CAE0440336.1"/>
    </source>
</evidence>
<protein>
    <submittedName>
        <fullName evidence="9">Uncharacterized protein</fullName>
    </submittedName>
</protein>
<dbReference type="AlphaFoldDB" id="A0A7S3PIF2"/>
<keyword evidence="4" id="KW-0256">Endoplasmic reticulum</keyword>
<evidence type="ECO:0000256" key="5">
    <source>
        <dbReference type="ARBA" id="ARBA00022989"/>
    </source>
</evidence>
<organism evidence="9">
    <name type="scientific">Aplanochytrium stocchinoi</name>
    <dbReference type="NCBI Taxonomy" id="215587"/>
    <lineage>
        <taxon>Eukaryota</taxon>
        <taxon>Sar</taxon>
        <taxon>Stramenopiles</taxon>
        <taxon>Bigyra</taxon>
        <taxon>Labyrinthulomycetes</taxon>
        <taxon>Thraustochytrida</taxon>
        <taxon>Thraustochytriidae</taxon>
        <taxon>Aplanochytrium</taxon>
    </lineage>
</organism>
<evidence type="ECO:0000256" key="7">
    <source>
        <dbReference type="SAM" id="MobiDB-lite"/>
    </source>
</evidence>
<evidence type="ECO:0000256" key="6">
    <source>
        <dbReference type="ARBA" id="ARBA00023136"/>
    </source>
</evidence>
<feature type="region of interest" description="Disordered" evidence="7">
    <location>
        <begin position="1"/>
        <end position="22"/>
    </location>
</feature>
<evidence type="ECO:0000256" key="2">
    <source>
        <dbReference type="ARBA" id="ARBA00009950"/>
    </source>
</evidence>
<keyword evidence="3 8" id="KW-0812">Transmembrane</keyword>
<dbReference type="EMBL" id="HBIN01013845">
    <property type="protein sequence ID" value="CAE0440336.1"/>
    <property type="molecule type" value="Transcribed_RNA"/>
</dbReference>
<evidence type="ECO:0000256" key="8">
    <source>
        <dbReference type="SAM" id="Phobius"/>
    </source>
</evidence>
<comment type="subcellular location">
    <subcellularLocation>
        <location evidence="1">Endoplasmic reticulum membrane</location>
        <topology evidence="1">Multi-pass membrane protein</topology>
    </subcellularLocation>
</comment>
<dbReference type="GO" id="GO:0005773">
    <property type="term" value="C:vacuole"/>
    <property type="evidence" value="ECO:0007669"/>
    <property type="project" value="GOC"/>
</dbReference>
<feature type="region of interest" description="Disordered" evidence="7">
    <location>
        <begin position="140"/>
        <end position="167"/>
    </location>
</feature>
<dbReference type="InterPro" id="IPR008506">
    <property type="entry name" value="SND2/TMEM208"/>
</dbReference>
<name>A0A7S3PIF2_9STRA</name>
<evidence type="ECO:0000256" key="3">
    <source>
        <dbReference type="ARBA" id="ARBA00022692"/>
    </source>
</evidence>
<reference evidence="9" key="1">
    <citation type="submission" date="2021-01" db="EMBL/GenBank/DDBJ databases">
        <authorList>
            <person name="Corre E."/>
            <person name="Pelletier E."/>
            <person name="Niang G."/>
            <person name="Scheremetjew M."/>
            <person name="Finn R."/>
            <person name="Kale V."/>
            <person name="Holt S."/>
            <person name="Cochrane G."/>
            <person name="Meng A."/>
            <person name="Brown T."/>
            <person name="Cohen L."/>
        </authorList>
    </citation>
    <scope>NUCLEOTIDE SEQUENCE</scope>
    <source>
        <strain evidence="9">GSBS06</strain>
    </source>
</reference>